<feature type="binding site" evidence="7">
    <location>
        <begin position="137"/>
        <end position="140"/>
    </location>
    <ligand>
        <name>substrate</name>
    </ligand>
</feature>
<feature type="binding site" evidence="7 9">
    <location>
        <begin position="135"/>
        <end position="137"/>
    </location>
    <ligand>
        <name>NAD(+)</name>
        <dbReference type="ChEBI" id="CHEBI:57540"/>
    </ligand>
</feature>
<feature type="binding site" evidence="9">
    <location>
        <position position="112"/>
    </location>
    <ligand>
        <name>NAD(+)</name>
        <dbReference type="ChEBI" id="CHEBI:57540"/>
    </ligand>
</feature>
<evidence type="ECO:0000256" key="4">
    <source>
        <dbReference type="ARBA" id="ARBA00023002"/>
    </source>
</evidence>
<accession>A0A1Q4HH70</accession>
<sequence length="330" mass="34326">MLAADRRARDNGRVPAHRNGKVSIVGVGSVGTAIAYACLIRGSAASLALYDVVAKKVRAEVLDLRHGSQFVPHCQVYGSDDLSVTADSQIVIVTAGAKQKPGQTRLELLAANAAMAADVTPKLLELSPNAVIVFVTNPVDVITHAATASADAPPGHIFGSGTVLDSSRFRYLIAELADLAVGNVHGFVVGEHGDSEIALWSSVSIGGVPAAHFRKDGRQIFDPATRTQIAADVVNAAYEIIEGKGATNLAIGLSTARIIEAIRGHQHRVLPVSTLQTGAYGLGEVCLSLPTVVSADGAGQVLEVPLSVDERDGLFASAATLRDAYRLVSS</sequence>
<feature type="binding site" evidence="7">
    <location>
        <position position="170"/>
    </location>
    <ligand>
        <name>beta-D-fructose 1,6-bisphosphate</name>
        <dbReference type="ChEBI" id="CHEBI:32966"/>
        <note>allosteric activator</note>
    </ligand>
</feature>
<dbReference type="PROSITE" id="PS00064">
    <property type="entry name" value="L_LDH"/>
    <property type="match status" value="1"/>
</dbReference>
<dbReference type="InterPro" id="IPR001557">
    <property type="entry name" value="L-lactate/malate_DH"/>
</dbReference>
<name>A0A1Q4HH70_9MYCO</name>
<dbReference type="GO" id="GO:0006096">
    <property type="term" value="P:glycolytic process"/>
    <property type="evidence" value="ECO:0007669"/>
    <property type="project" value="UniProtKB-UniRule"/>
</dbReference>
<dbReference type="InterPro" id="IPR022383">
    <property type="entry name" value="Lactate/malate_DH_C"/>
</dbReference>
<keyword evidence="7" id="KW-0597">Phosphoprotein</keyword>
<organism evidence="12 13">
    <name type="scientific">Mycolicibacterium diernhoferi</name>
    <dbReference type="NCBI Taxonomy" id="1801"/>
    <lineage>
        <taxon>Bacteria</taxon>
        <taxon>Bacillati</taxon>
        <taxon>Actinomycetota</taxon>
        <taxon>Actinomycetes</taxon>
        <taxon>Mycobacteriales</taxon>
        <taxon>Mycobacteriaceae</taxon>
        <taxon>Mycolicibacterium</taxon>
    </lineage>
</organism>
<feature type="binding site" evidence="7 9">
    <location>
        <position position="51"/>
    </location>
    <ligand>
        <name>NAD(+)</name>
        <dbReference type="ChEBI" id="CHEBI:57540"/>
    </ligand>
</feature>
<feature type="binding site" evidence="9">
    <location>
        <begin position="26"/>
        <end position="31"/>
    </location>
    <ligand>
        <name>NAD(+)</name>
        <dbReference type="ChEBI" id="CHEBI:57540"/>
    </ligand>
</feature>
<keyword evidence="7" id="KW-0963">Cytoplasm</keyword>
<evidence type="ECO:0000256" key="7">
    <source>
        <dbReference type="HAMAP-Rule" id="MF_00488"/>
    </source>
</evidence>
<evidence type="ECO:0000256" key="9">
    <source>
        <dbReference type="PIRSR" id="PIRSR000102-3"/>
    </source>
</evidence>
<dbReference type="GO" id="GO:0006089">
    <property type="term" value="P:lactate metabolic process"/>
    <property type="evidence" value="ECO:0007669"/>
    <property type="project" value="TreeGrafter"/>
</dbReference>
<dbReference type="PANTHER" id="PTHR43128">
    <property type="entry name" value="L-2-HYDROXYCARBOXYLATE DEHYDROGENASE (NAD(P)(+))"/>
    <property type="match status" value="1"/>
</dbReference>
<evidence type="ECO:0000313" key="13">
    <source>
        <dbReference type="Proteomes" id="UP000191039"/>
    </source>
</evidence>
<dbReference type="HAMAP" id="MF_00488">
    <property type="entry name" value="Lactate_dehydrog"/>
    <property type="match status" value="1"/>
</dbReference>
<keyword evidence="5 7" id="KW-0520">NAD</keyword>
<dbReference type="NCBIfam" id="TIGR01771">
    <property type="entry name" value="L-LDH-NAD"/>
    <property type="match status" value="1"/>
</dbReference>
<dbReference type="InterPro" id="IPR036291">
    <property type="entry name" value="NAD(P)-bd_dom_sf"/>
</dbReference>
<comment type="caution">
    <text evidence="7">Lacks conserved residue(s) required for the propagation of feature annotation.</text>
</comment>
<feature type="binding site" evidence="7">
    <location>
        <position position="247"/>
    </location>
    <ligand>
        <name>substrate</name>
    </ligand>
</feature>
<dbReference type="EMBL" id="MIJD01000130">
    <property type="protein sequence ID" value="OPE53789.1"/>
    <property type="molecule type" value="Genomic_DNA"/>
</dbReference>
<dbReference type="InterPro" id="IPR011304">
    <property type="entry name" value="L-lactate_DH"/>
</dbReference>
<dbReference type="InterPro" id="IPR015955">
    <property type="entry name" value="Lactate_DH/Glyco_Ohase_4_C"/>
</dbReference>
<dbReference type="PANTHER" id="PTHR43128:SF16">
    <property type="entry name" value="L-LACTATE DEHYDROGENASE"/>
    <property type="match status" value="1"/>
</dbReference>
<keyword evidence="7" id="KW-0021">Allosteric enzyme</keyword>
<feature type="binding site" evidence="7">
    <location>
        <position position="185"/>
    </location>
    <ligand>
        <name>beta-D-fructose 1,6-bisphosphate</name>
        <dbReference type="ChEBI" id="CHEBI:32966"/>
        <note>allosteric activator</note>
    </ligand>
</feature>
<protein>
    <recommendedName>
        <fullName evidence="3 7">L-lactate dehydrogenase</fullName>
        <shortName evidence="7">L-LDH</shortName>
        <ecNumber evidence="3 7">1.1.1.27</ecNumber>
    </recommendedName>
</protein>
<dbReference type="UniPathway" id="UPA00554">
    <property type="reaction ID" value="UER00611"/>
</dbReference>
<feature type="binding site" evidence="7">
    <location>
        <position position="56"/>
    </location>
    <ligand>
        <name>NAD(+)</name>
        <dbReference type="ChEBI" id="CHEBI:57540"/>
    </ligand>
</feature>
<feature type="binding site" evidence="7">
    <location>
        <position position="105"/>
    </location>
    <ligand>
        <name>substrate</name>
    </ligand>
</feature>
<comment type="pathway">
    <text evidence="1 7">Fermentation; pyruvate fermentation to lactate; (S)-lactate from pyruvate: step 1/1.</text>
</comment>
<proteinExistence type="inferred from homology"/>
<feature type="binding site" evidence="7">
    <location>
        <position position="30"/>
    </location>
    <ligand>
        <name>NAD(+)</name>
        <dbReference type="ChEBI" id="CHEBI:57540"/>
    </ligand>
</feature>
<comment type="function">
    <text evidence="7">Catalyzes the conversion of lactate to pyruvate.</text>
</comment>
<evidence type="ECO:0000259" key="11">
    <source>
        <dbReference type="Pfam" id="PF02866"/>
    </source>
</evidence>
<dbReference type="SUPFAM" id="SSF51735">
    <property type="entry name" value="NAD(P)-binding Rossmann-fold domains"/>
    <property type="match status" value="1"/>
</dbReference>
<gene>
    <name evidence="7" type="primary">ldh</name>
    <name evidence="12" type="ORF">BV510_13760</name>
</gene>
<feature type="domain" description="Lactate/malate dehydrogenase N-terminal" evidence="10">
    <location>
        <begin position="21"/>
        <end position="159"/>
    </location>
</feature>
<feature type="binding site" evidence="7">
    <location>
        <position position="160"/>
    </location>
    <ligand>
        <name>NAD(+)</name>
        <dbReference type="ChEBI" id="CHEBI:57540"/>
    </ligand>
</feature>
<comment type="activity regulation">
    <text evidence="7">Allosterically activated by fructose 1,6-bisphosphate (FBP).</text>
</comment>
<dbReference type="AlphaFoldDB" id="A0A1Q4HH70"/>
<dbReference type="SUPFAM" id="SSF56327">
    <property type="entry name" value="LDH C-terminal domain-like"/>
    <property type="match status" value="1"/>
</dbReference>
<dbReference type="Pfam" id="PF02866">
    <property type="entry name" value="Ldh_1_C"/>
    <property type="match status" value="1"/>
</dbReference>
<comment type="similarity">
    <text evidence="2 7">Belongs to the LDH/MDH superfamily. LDH family.</text>
</comment>
<dbReference type="GO" id="GO:0004459">
    <property type="term" value="F:L-lactate dehydrogenase (NAD+) activity"/>
    <property type="evidence" value="ECO:0007669"/>
    <property type="project" value="UniProtKB-UniRule"/>
</dbReference>
<evidence type="ECO:0000256" key="8">
    <source>
        <dbReference type="PIRSR" id="PIRSR000102-1"/>
    </source>
</evidence>
<feature type="binding site" evidence="7">
    <location>
        <begin position="96"/>
        <end position="97"/>
    </location>
    <ligand>
        <name>NAD(+)</name>
        <dbReference type="ChEBI" id="CHEBI:57540"/>
    </ligand>
</feature>
<reference evidence="12 13" key="1">
    <citation type="submission" date="2016-09" db="EMBL/GenBank/DDBJ databases">
        <title>genome sequences of unsequenced Mycobacteria.</title>
        <authorList>
            <person name="Greninger A.L."/>
            <person name="Jerome K.R."/>
            <person name="Mcnair B."/>
            <person name="Wallis C."/>
            <person name="Fang F."/>
        </authorList>
    </citation>
    <scope>NUCLEOTIDE SEQUENCE [LARGE SCALE GENOMIC DNA]</scope>
    <source>
        <strain evidence="12 13">BM1</strain>
    </source>
</reference>
<feature type="domain" description="Lactate/malate dehydrogenase C-terminal" evidence="11">
    <location>
        <begin position="162"/>
        <end position="324"/>
    </location>
</feature>
<comment type="subcellular location">
    <subcellularLocation>
        <location evidence="7">Cytoplasm</location>
    </subcellularLocation>
</comment>
<comment type="subunit">
    <text evidence="7">Homotetramer.</text>
</comment>
<feature type="binding site" evidence="7">
    <location>
        <position position="99"/>
    </location>
    <ligand>
        <name>substrate</name>
    </ligand>
</feature>
<evidence type="ECO:0000256" key="1">
    <source>
        <dbReference type="ARBA" id="ARBA00004843"/>
    </source>
</evidence>
<evidence type="ECO:0000256" key="3">
    <source>
        <dbReference type="ARBA" id="ARBA00012967"/>
    </source>
</evidence>
<dbReference type="Gene3D" id="3.40.50.720">
    <property type="entry name" value="NAD(P)-binding Rossmann-like Domain"/>
    <property type="match status" value="1"/>
</dbReference>
<evidence type="ECO:0000256" key="2">
    <source>
        <dbReference type="ARBA" id="ARBA00006054"/>
    </source>
</evidence>
<dbReference type="PIRSF" id="PIRSF000102">
    <property type="entry name" value="Lac_mal_DH"/>
    <property type="match status" value="1"/>
</dbReference>
<dbReference type="InterPro" id="IPR001236">
    <property type="entry name" value="Lactate/malate_DH_N"/>
</dbReference>
<comment type="catalytic activity">
    <reaction evidence="6 7">
        <text>(S)-lactate + NAD(+) = pyruvate + NADH + H(+)</text>
        <dbReference type="Rhea" id="RHEA:23444"/>
        <dbReference type="ChEBI" id="CHEBI:15361"/>
        <dbReference type="ChEBI" id="CHEBI:15378"/>
        <dbReference type="ChEBI" id="CHEBI:16651"/>
        <dbReference type="ChEBI" id="CHEBI:57540"/>
        <dbReference type="ChEBI" id="CHEBI:57945"/>
        <dbReference type="EC" id="1.1.1.27"/>
    </reaction>
</comment>
<evidence type="ECO:0000256" key="5">
    <source>
        <dbReference type="ARBA" id="ARBA00023027"/>
    </source>
</evidence>
<dbReference type="EC" id="1.1.1.27" evidence="3 7"/>
<feature type="active site" description="Proton acceptor" evidence="7 8">
    <location>
        <position position="192"/>
    </location>
</feature>
<dbReference type="Pfam" id="PF00056">
    <property type="entry name" value="Ldh_1_N"/>
    <property type="match status" value="1"/>
</dbReference>
<dbReference type="Gene3D" id="3.90.110.10">
    <property type="entry name" value="Lactate dehydrogenase/glycoside hydrolase, family 4, C-terminal"/>
    <property type="match status" value="1"/>
</dbReference>
<feature type="binding site" evidence="7">
    <location>
        <begin position="165"/>
        <end position="168"/>
    </location>
    <ligand>
        <name>substrate</name>
    </ligand>
</feature>
<keyword evidence="4 7" id="KW-0560">Oxidoreductase</keyword>
<dbReference type="PRINTS" id="PR00086">
    <property type="entry name" value="LLDHDRGNASE"/>
</dbReference>
<feature type="modified residue" description="Phosphotyrosine" evidence="7">
    <location>
        <position position="238"/>
    </location>
</feature>
<evidence type="ECO:0000259" key="10">
    <source>
        <dbReference type="Pfam" id="PF00056"/>
    </source>
</evidence>
<dbReference type="InterPro" id="IPR018177">
    <property type="entry name" value="L-lactate_DH_AS"/>
</dbReference>
<dbReference type="STRING" id="1801.BRW64_06390"/>
<comment type="caution">
    <text evidence="12">The sequence shown here is derived from an EMBL/GenBank/DDBJ whole genome shotgun (WGS) entry which is preliminary data.</text>
</comment>
<dbReference type="Proteomes" id="UP000191039">
    <property type="component" value="Unassembled WGS sequence"/>
</dbReference>
<evidence type="ECO:0000313" key="12">
    <source>
        <dbReference type="EMBL" id="OPE53789.1"/>
    </source>
</evidence>
<dbReference type="GO" id="GO:0005737">
    <property type="term" value="C:cytoplasm"/>
    <property type="evidence" value="ECO:0007669"/>
    <property type="project" value="UniProtKB-SubCell"/>
</dbReference>
<evidence type="ECO:0000256" key="6">
    <source>
        <dbReference type="ARBA" id="ARBA00049258"/>
    </source>
</evidence>